<feature type="compositionally biased region" description="Acidic residues" evidence="5">
    <location>
        <begin position="638"/>
        <end position="648"/>
    </location>
</feature>
<evidence type="ECO:0000256" key="1">
    <source>
        <dbReference type="ARBA" id="ARBA00004629"/>
    </source>
</evidence>
<dbReference type="GO" id="GO:0032991">
    <property type="term" value="C:protein-containing complex"/>
    <property type="evidence" value="ECO:0007669"/>
    <property type="project" value="UniProtKB-ARBA"/>
</dbReference>
<dbReference type="EMBL" id="JAGHQL010000129">
    <property type="protein sequence ID" value="KAH0537885.1"/>
    <property type="molecule type" value="Genomic_DNA"/>
</dbReference>
<feature type="domain" description="Protein kinase" evidence="6">
    <location>
        <begin position="912"/>
        <end position="1261"/>
    </location>
</feature>
<dbReference type="GO" id="GO:0007094">
    <property type="term" value="P:mitotic spindle assembly checkpoint signaling"/>
    <property type="evidence" value="ECO:0007669"/>
    <property type="project" value="InterPro"/>
</dbReference>
<organism evidence="8 9">
    <name type="scientific">Glutinoglossum americanum</name>
    <dbReference type="NCBI Taxonomy" id="1670608"/>
    <lineage>
        <taxon>Eukaryota</taxon>
        <taxon>Fungi</taxon>
        <taxon>Dikarya</taxon>
        <taxon>Ascomycota</taxon>
        <taxon>Pezizomycotina</taxon>
        <taxon>Geoglossomycetes</taxon>
        <taxon>Geoglossales</taxon>
        <taxon>Geoglossaceae</taxon>
        <taxon>Glutinoglossum</taxon>
    </lineage>
</organism>
<sequence>MAASEDLINFDVIEEQKENIQSLPGGRSARYLASMFSPSPSLHKGALSPTPGETQNLHESIRREYEAELLTISESDDPLDIYDRYIKWTLYAYPSAQATPQSQLLPLLERATKAFLNSSHYKNDPRYLKMWLHYIRFFSDSPRETFAFLARHGAGDGLALFYEEFAAWLESAGRWAQADEIYVLGIQREARPTERLVRKYSQFQERYSQRPQDDHEPSSPALPAVRPALAAKVDPFASSTPGSVDPQARPPSSIGGGSSRPPRQKLAVFSDADAPEPAIRMGAGEGSKGWENIGSLAHRKKENVMEARPWAGEILKAGRKASGPKMAVFKDQSFSQGPIQEIKAPKIAKSELHQQEQINPRTGKAELVFVNLEACYPNPEDPSTELSFEELRAIRRGWVDKIWTKEGKNHQTRRENATSDRMETLVSVADRPGQADTAPRPREAALGPNNTTIPPPETIIPERQNIILSSKKEAFPGAQTLENALNDENQRLPDENYGVQDRSREMRNSRPRKLKVKEIKGETQIIKINLESPTGPKLRRKAPAEPTMTFHTKAATDEIYSIFNQPLDDAGEQNEDPGDDTGDDDYDDCTSGGESTGTGLIESRGTSRAPSEVGDGDDAKSASEWSDFTALKHASMQDDGDDDDDGDREDIGVSGHEADDLEILTDIVATAPISERLVTPTSPKPESAQVRTKFVPIPPEDYEPPARPSRDHPKPSQNRLPFMTPIVERTESSLGMSTRNDTRNGRRSFTAAKTPSRSNGPRHSTLPGISNDDDLMSSPFQEMIDNTAADPNKISQPPLLKLASAKTSTLPTIEHMPARGIATGKEAAPKGPIIKDAQCNPTDDYIRNLIFENLQPPISSYDGFFDCRDQTSGKGAEIRKFAKTVEKKCGDRTTTSIVMPPVLRFEGTDREYMVKKEIGKGAFAPVYLVENTGMEDDAESEDEPAVMGKGKFGLERRKLEAVKMEDPPTMWEFYIMRQAKRRLGVSRPADSVIHAYEMHLFADEGFLVEEYRNQGTLLDLVNIAKTDTSGSGVMDESLVIFFTIELFRTVEALHSKGILHGDLKADNCLVRFTPVSDNEWNPKYRRDGTAGWHRKGLALIDFGRGIDMKLFVPTVQFIADWKTGAQDCAEMREMRPWTYQIDYHGLAGIVHSMLFGKYIDTVADRDGRIGGGATKTYRTQLPLKRYWQQDIWNAVFGVLLNPLQHVENEEKGTLPIVKSMRLVREKMEDWLEGNCERGIGLKNVIRRLEGVIKEKIRPSGK</sequence>
<evidence type="ECO:0000256" key="4">
    <source>
        <dbReference type="ARBA" id="ARBA00023328"/>
    </source>
</evidence>
<feature type="region of interest" description="Disordered" evidence="5">
    <location>
        <begin position="430"/>
        <end position="458"/>
    </location>
</feature>
<evidence type="ECO:0000256" key="3">
    <source>
        <dbReference type="ARBA" id="ARBA00022838"/>
    </source>
</evidence>
<accession>A0A9P8L1F7</accession>
<dbReference type="GO" id="GO:0005524">
    <property type="term" value="F:ATP binding"/>
    <property type="evidence" value="ECO:0007669"/>
    <property type="project" value="InterPro"/>
</dbReference>
<evidence type="ECO:0000256" key="2">
    <source>
        <dbReference type="ARBA" id="ARBA00022454"/>
    </source>
</evidence>
<evidence type="ECO:0000256" key="5">
    <source>
        <dbReference type="SAM" id="MobiDB-lite"/>
    </source>
</evidence>
<dbReference type="FunFam" id="1.25.40.430:FF:000003">
    <property type="entry name" value="Checkpoint serine/threonine-protein kinase BUB1"/>
    <property type="match status" value="1"/>
</dbReference>
<dbReference type="SMART" id="SM00777">
    <property type="entry name" value="Mad3_BUB1_I"/>
    <property type="match status" value="1"/>
</dbReference>
<dbReference type="OrthoDB" id="248495at2759"/>
<dbReference type="InterPro" id="IPR012572">
    <property type="entry name" value="Mad3/Bub1_II"/>
</dbReference>
<dbReference type="InterPro" id="IPR015661">
    <property type="entry name" value="Bub1/Mad3"/>
</dbReference>
<dbReference type="SMART" id="SM00220">
    <property type="entry name" value="S_TKc"/>
    <property type="match status" value="1"/>
</dbReference>
<keyword evidence="3" id="KW-0995">Kinetochore</keyword>
<dbReference type="PANTHER" id="PTHR14030:SF4">
    <property type="entry name" value="BUB1 KINASE, ISOFORM A-RELATED"/>
    <property type="match status" value="1"/>
</dbReference>
<dbReference type="Gene3D" id="1.25.40.430">
    <property type="match status" value="1"/>
</dbReference>
<keyword evidence="9" id="KW-1185">Reference proteome</keyword>
<dbReference type="GO" id="GO:0005634">
    <property type="term" value="C:nucleus"/>
    <property type="evidence" value="ECO:0007669"/>
    <property type="project" value="TreeGrafter"/>
</dbReference>
<dbReference type="PROSITE" id="PS00108">
    <property type="entry name" value="PROTEIN_KINASE_ST"/>
    <property type="match status" value="1"/>
</dbReference>
<dbReference type="AlphaFoldDB" id="A0A9P8L1F7"/>
<dbReference type="Pfam" id="PF08311">
    <property type="entry name" value="Mad3_BUB1_I"/>
    <property type="match status" value="1"/>
</dbReference>
<name>A0A9P8L1F7_9PEZI</name>
<dbReference type="Gene3D" id="1.10.510.10">
    <property type="entry name" value="Transferase(Phosphotransferase) domain 1"/>
    <property type="match status" value="1"/>
</dbReference>
<keyword evidence="2" id="KW-0158">Chromosome</keyword>
<evidence type="ECO:0000259" key="6">
    <source>
        <dbReference type="PROSITE" id="PS50011"/>
    </source>
</evidence>
<dbReference type="Pfam" id="PF00069">
    <property type="entry name" value="Pkinase"/>
    <property type="match status" value="1"/>
</dbReference>
<dbReference type="InterPro" id="IPR013212">
    <property type="entry name" value="Mad3/Bub1_I"/>
</dbReference>
<evidence type="ECO:0000259" key="7">
    <source>
        <dbReference type="PROSITE" id="PS51489"/>
    </source>
</evidence>
<protein>
    <submittedName>
        <fullName evidence="8">Uncharacterized protein</fullName>
    </submittedName>
</protein>
<dbReference type="PROSITE" id="PS51489">
    <property type="entry name" value="BUB1_N"/>
    <property type="match status" value="1"/>
</dbReference>
<gene>
    <name evidence="8" type="ORF">FGG08_005437</name>
</gene>
<evidence type="ECO:0000313" key="9">
    <source>
        <dbReference type="Proteomes" id="UP000698800"/>
    </source>
</evidence>
<dbReference type="GO" id="GO:0000776">
    <property type="term" value="C:kinetochore"/>
    <property type="evidence" value="ECO:0007669"/>
    <property type="project" value="UniProtKB-KW"/>
</dbReference>
<dbReference type="Proteomes" id="UP000698800">
    <property type="component" value="Unassembled WGS sequence"/>
</dbReference>
<feature type="compositionally biased region" description="Polar residues" evidence="5">
    <location>
        <begin position="751"/>
        <end position="762"/>
    </location>
</feature>
<dbReference type="InterPro" id="IPR011009">
    <property type="entry name" value="Kinase-like_dom_sf"/>
</dbReference>
<dbReference type="InterPro" id="IPR000719">
    <property type="entry name" value="Prot_kinase_dom"/>
</dbReference>
<dbReference type="CDD" id="cd13981">
    <property type="entry name" value="STKc_Bub1_BubR1"/>
    <property type="match status" value="1"/>
</dbReference>
<evidence type="ECO:0000313" key="8">
    <source>
        <dbReference type="EMBL" id="KAH0537885.1"/>
    </source>
</evidence>
<dbReference type="PANTHER" id="PTHR14030">
    <property type="entry name" value="MITOTIC CHECKPOINT SERINE/THREONINE-PROTEIN KINASE BUB1"/>
    <property type="match status" value="1"/>
</dbReference>
<dbReference type="SUPFAM" id="SSF56112">
    <property type="entry name" value="Protein kinase-like (PK-like)"/>
    <property type="match status" value="1"/>
</dbReference>
<feature type="region of interest" description="Disordered" evidence="5">
    <location>
        <begin position="567"/>
        <end position="659"/>
    </location>
</feature>
<dbReference type="PROSITE" id="PS50011">
    <property type="entry name" value="PROTEIN_KINASE_DOM"/>
    <property type="match status" value="1"/>
</dbReference>
<dbReference type="Pfam" id="PF08171">
    <property type="entry name" value="Mad3_BUB1_II"/>
    <property type="match status" value="1"/>
</dbReference>
<proteinExistence type="predicted"/>
<comment type="subcellular location">
    <subcellularLocation>
        <location evidence="1">Chromosome</location>
        <location evidence="1">Centromere</location>
        <location evidence="1">Kinetochore</location>
    </subcellularLocation>
</comment>
<feature type="region of interest" description="Disordered" evidence="5">
    <location>
        <begin position="235"/>
        <end position="291"/>
    </location>
</feature>
<dbReference type="InterPro" id="IPR008271">
    <property type="entry name" value="Ser/Thr_kinase_AS"/>
</dbReference>
<reference evidence="8" key="1">
    <citation type="submission" date="2021-03" db="EMBL/GenBank/DDBJ databases">
        <title>Comparative genomics and phylogenomic investigation of the class Geoglossomycetes provide insights into ecological specialization and systematics.</title>
        <authorList>
            <person name="Melie T."/>
            <person name="Pirro S."/>
            <person name="Miller A.N."/>
            <person name="Quandt A."/>
        </authorList>
    </citation>
    <scope>NUCLEOTIDE SEQUENCE</scope>
    <source>
        <strain evidence="8">GBOQ0MN5Z8</strain>
    </source>
</reference>
<feature type="compositionally biased region" description="Acidic residues" evidence="5">
    <location>
        <begin position="569"/>
        <end position="588"/>
    </location>
</feature>
<dbReference type="GO" id="GO:0004672">
    <property type="term" value="F:protein kinase activity"/>
    <property type="evidence" value="ECO:0007669"/>
    <property type="project" value="InterPro"/>
</dbReference>
<keyword evidence="4" id="KW-0137">Centromere</keyword>
<feature type="domain" description="BUB1 N-terminal" evidence="7">
    <location>
        <begin position="65"/>
        <end position="227"/>
    </location>
</feature>
<feature type="region of interest" description="Disordered" evidence="5">
    <location>
        <begin position="675"/>
        <end position="778"/>
    </location>
</feature>
<comment type="caution">
    <text evidence="8">The sequence shown here is derived from an EMBL/GenBank/DDBJ whole genome shotgun (WGS) entry which is preliminary data.</text>
</comment>
<dbReference type="GO" id="GO:0051754">
    <property type="term" value="P:meiotic sister chromatid cohesion, centromeric"/>
    <property type="evidence" value="ECO:0007669"/>
    <property type="project" value="TreeGrafter"/>
</dbReference>